<protein>
    <submittedName>
        <fullName evidence="1">Uncharacterized protein</fullName>
    </submittedName>
</protein>
<accession>A0AC60Q7Y1</accession>
<reference evidence="1 2" key="1">
    <citation type="journal article" date="2020" name="Cell">
        <title>Large-Scale Comparative Analyses of Tick Genomes Elucidate Their Genetic Diversity and Vector Capacities.</title>
        <authorList>
            <consortium name="Tick Genome and Microbiome Consortium (TIGMIC)"/>
            <person name="Jia N."/>
            <person name="Wang J."/>
            <person name="Shi W."/>
            <person name="Du L."/>
            <person name="Sun Y."/>
            <person name="Zhan W."/>
            <person name="Jiang J.F."/>
            <person name="Wang Q."/>
            <person name="Zhang B."/>
            <person name="Ji P."/>
            <person name="Bell-Sakyi L."/>
            <person name="Cui X.M."/>
            <person name="Yuan T.T."/>
            <person name="Jiang B.G."/>
            <person name="Yang W.F."/>
            <person name="Lam T.T."/>
            <person name="Chang Q.C."/>
            <person name="Ding S.J."/>
            <person name="Wang X.J."/>
            <person name="Zhu J.G."/>
            <person name="Ruan X.D."/>
            <person name="Zhao L."/>
            <person name="Wei J.T."/>
            <person name="Ye R.Z."/>
            <person name="Que T.C."/>
            <person name="Du C.H."/>
            <person name="Zhou Y.H."/>
            <person name="Cheng J.X."/>
            <person name="Dai P.F."/>
            <person name="Guo W.B."/>
            <person name="Han X.H."/>
            <person name="Huang E.J."/>
            <person name="Li L.F."/>
            <person name="Wei W."/>
            <person name="Gao Y.C."/>
            <person name="Liu J.Z."/>
            <person name="Shao H.Z."/>
            <person name="Wang X."/>
            <person name="Wang C.C."/>
            <person name="Yang T.C."/>
            <person name="Huo Q.B."/>
            <person name="Li W."/>
            <person name="Chen H.Y."/>
            <person name="Chen S.E."/>
            <person name="Zhou L.G."/>
            <person name="Ni X.B."/>
            <person name="Tian J.H."/>
            <person name="Sheng Y."/>
            <person name="Liu T."/>
            <person name="Pan Y.S."/>
            <person name="Xia L.Y."/>
            <person name="Li J."/>
            <person name="Zhao F."/>
            <person name="Cao W.C."/>
        </authorList>
    </citation>
    <scope>NUCLEOTIDE SEQUENCE [LARGE SCALE GENOMIC DNA]</scope>
    <source>
        <strain evidence="1">Iper-2018</strain>
    </source>
</reference>
<proteinExistence type="predicted"/>
<keyword evidence="2" id="KW-1185">Reference proteome</keyword>
<sequence>MLECCHSSYVLNMKCVERKPHMMRVVCEHWIALTGLAFKRTLKPVVENLVSLLKSRHELLDQLDTALGLSIDLCSELQLHYFQLAEDVSRLRALRRGLRGRFGELSHQDPATSGGVPTALREPQRRPLPPRVAIPPPRTPVSPPRTPVPPPGTSAAATSPGVPRQVVVAVASPQSSPPPVFPRAQLLLQETWELVNDFCGTLCKSLKRPHGFAFVERPSLLKDRSRFGEVYRQVAHAMGHMDMILKTAESRRQQMQGVGSLFVQSLMNLLRLLNPKGEADRVISGVTEKEMLEFLSDSKYKELVFNGHKQLVILHDTIGDCVLDILSPKKGSPKQLHRRVCTLPLCAGQRGRDNRQRANNLSWRPCRPTTCLAVAKGLVESQGPLRMPAHGAASKGGPPISS</sequence>
<organism evidence="1 2">
    <name type="scientific">Ixodes persulcatus</name>
    <name type="common">Taiga tick</name>
    <dbReference type="NCBI Taxonomy" id="34615"/>
    <lineage>
        <taxon>Eukaryota</taxon>
        <taxon>Metazoa</taxon>
        <taxon>Ecdysozoa</taxon>
        <taxon>Arthropoda</taxon>
        <taxon>Chelicerata</taxon>
        <taxon>Arachnida</taxon>
        <taxon>Acari</taxon>
        <taxon>Parasitiformes</taxon>
        <taxon>Ixodida</taxon>
        <taxon>Ixodoidea</taxon>
        <taxon>Ixodidae</taxon>
        <taxon>Ixodinae</taxon>
        <taxon>Ixodes</taxon>
    </lineage>
</organism>
<name>A0AC60Q7Y1_IXOPE</name>
<dbReference type="EMBL" id="JABSTQ010009362">
    <property type="protein sequence ID" value="KAG0430005.1"/>
    <property type="molecule type" value="Genomic_DNA"/>
</dbReference>
<gene>
    <name evidence="1" type="ORF">HPB47_023089</name>
</gene>
<dbReference type="Proteomes" id="UP000805193">
    <property type="component" value="Unassembled WGS sequence"/>
</dbReference>
<evidence type="ECO:0000313" key="2">
    <source>
        <dbReference type="Proteomes" id="UP000805193"/>
    </source>
</evidence>
<comment type="caution">
    <text evidence="1">The sequence shown here is derived from an EMBL/GenBank/DDBJ whole genome shotgun (WGS) entry which is preliminary data.</text>
</comment>
<evidence type="ECO:0000313" key="1">
    <source>
        <dbReference type="EMBL" id="KAG0430005.1"/>
    </source>
</evidence>